<dbReference type="InterPro" id="IPR009057">
    <property type="entry name" value="Homeodomain-like_sf"/>
</dbReference>
<evidence type="ECO:0000259" key="3">
    <source>
        <dbReference type="PROSITE" id="PS50977"/>
    </source>
</evidence>
<keyword evidence="5" id="KW-1185">Reference proteome</keyword>
<evidence type="ECO:0000256" key="2">
    <source>
        <dbReference type="PROSITE-ProRule" id="PRU00335"/>
    </source>
</evidence>
<dbReference type="PANTHER" id="PTHR30055:SF222">
    <property type="entry name" value="REGULATORY PROTEIN"/>
    <property type="match status" value="1"/>
</dbReference>
<dbReference type="Gene3D" id="1.10.357.10">
    <property type="entry name" value="Tetracycline Repressor, domain 2"/>
    <property type="match status" value="1"/>
</dbReference>
<dbReference type="PRINTS" id="PR00455">
    <property type="entry name" value="HTHTETR"/>
</dbReference>
<proteinExistence type="predicted"/>
<reference evidence="4 5" key="1">
    <citation type="submission" date="2017-11" db="EMBL/GenBank/DDBJ databases">
        <title>Isolation and Characterization of Family Methanocellaceae Species from Potential Methane Hydrate Area Offshore Southwestern Taiwan.</title>
        <authorList>
            <person name="Zhang W.-L."/>
            <person name="Chen W.-C."/>
            <person name="Lai M.-C."/>
            <person name="Chen S.-C."/>
        </authorList>
    </citation>
    <scope>NUCLEOTIDE SEQUENCE [LARGE SCALE GENOMIC DNA]</scope>
    <source>
        <strain evidence="4 5">CWC-04</strain>
    </source>
</reference>
<comment type="caution">
    <text evidence="4">The sequence shown here is derived from an EMBL/GenBank/DDBJ whole genome shotgun (WGS) entry which is preliminary data.</text>
</comment>
<protein>
    <submittedName>
        <fullName evidence="4">TetR family transcriptional regulator</fullName>
    </submittedName>
</protein>
<name>A0AAP2RAC0_9EURY</name>
<evidence type="ECO:0000256" key="1">
    <source>
        <dbReference type="ARBA" id="ARBA00023125"/>
    </source>
</evidence>
<dbReference type="AlphaFoldDB" id="A0AAP2RAC0"/>
<accession>A0AAP2RAC0</accession>
<keyword evidence="1 2" id="KW-0238">DNA-binding</keyword>
<evidence type="ECO:0000313" key="5">
    <source>
        <dbReference type="Proteomes" id="UP001320159"/>
    </source>
</evidence>
<evidence type="ECO:0000313" key="4">
    <source>
        <dbReference type="EMBL" id="MCD1293648.1"/>
    </source>
</evidence>
<dbReference type="PROSITE" id="PS50977">
    <property type="entry name" value="HTH_TETR_2"/>
    <property type="match status" value="1"/>
</dbReference>
<dbReference type="Pfam" id="PF00440">
    <property type="entry name" value="TetR_N"/>
    <property type="match status" value="1"/>
</dbReference>
<dbReference type="GO" id="GO:0003677">
    <property type="term" value="F:DNA binding"/>
    <property type="evidence" value="ECO:0007669"/>
    <property type="project" value="UniProtKB-UniRule"/>
</dbReference>
<dbReference type="InterPro" id="IPR036271">
    <property type="entry name" value="Tet_transcr_reg_TetR-rel_C_sf"/>
</dbReference>
<dbReference type="SUPFAM" id="SSF48498">
    <property type="entry name" value="Tetracyclin repressor-like, C-terminal domain"/>
    <property type="match status" value="1"/>
</dbReference>
<sequence length="192" mass="21865">MTRDVAGKREVIMKTALKLFTERGFHGTPTSMISEQAGVATGTLFRYFPTKEELINNIYFDVKEKWGKSISEGINREDTIKEKIQRAWANSIRWGISCPDEFLFIEQFSSSPYITKITQEEAMKNYLFLFEIFQEGTKNGILKDLDMRMTVNMLAHAGKSVIRLILDSSGSADADKLVDESFELIWGGISKK</sequence>
<dbReference type="InterPro" id="IPR001647">
    <property type="entry name" value="HTH_TetR"/>
</dbReference>
<feature type="domain" description="HTH tetR-type" evidence="3">
    <location>
        <begin position="6"/>
        <end position="66"/>
    </location>
</feature>
<feature type="DNA-binding region" description="H-T-H motif" evidence="2">
    <location>
        <begin position="29"/>
        <end position="48"/>
    </location>
</feature>
<dbReference type="SUPFAM" id="SSF46689">
    <property type="entry name" value="Homeodomain-like"/>
    <property type="match status" value="1"/>
</dbReference>
<dbReference type="RefSeq" id="WP_230739738.1">
    <property type="nucleotide sequence ID" value="NZ_PGCK01000001.1"/>
</dbReference>
<dbReference type="EMBL" id="PGCK01000001">
    <property type="protein sequence ID" value="MCD1293648.1"/>
    <property type="molecule type" value="Genomic_DNA"/>
</dbReference>
<dbReference type="PANTHER" id="PTHR30055">
    <property type="entry name" value="HTH-TYPE TRANSCRIPTIONAL REGULATOR RUTR"/>
    <property type="match status" value="1"/>
</dbReference>
<dbReference type="InterPro" id="IPR050109">
    <property type="entry name" value="HTH-type_TetR-like_transc_reg"/>
</dbReference>
<dbReference type="Proteomes" id="UP001320159">
    <property type="component" value="Unassembled WGS sequence"/>
</dbReference>
<organism evidence="4 5">
    <name type="scientific">Methanooceanicella nereidis</name>
    <dbReference type="NCBI Taxonomy" id="2052831"/>
    <lineage>
        <taxon>Archaea</taxon>
        <taxon>Methanobacteriati</taxon>
        <taxon>Methanobacteriota</taxon>
        <taxon>Stenosarchaea group</taxon>
        <taxon>Methanomicrobia</taxon>
        <taxon>Methanocellales</taxon>
        <taxon>Methanocellaceae</taxon>
        <taxon>Methanooceanicella</taxon>
    </lineage>
</organism>
<gene>
    <name evidence="4" type="ORF">CUJ83_01395</name>
</gene>